<evidence type="ECO:0000313" key="3">
    <source>
        <dbReference type="Proteomes" id="UP000005139"/>
    </source>
</evidence>
<dbReference type="InterPro" id="IPR010982">
    <property type="entry name" value="Lambda_DNA-bd_dom_sf"/>
</dbReference>
<dbReference type="AlphaFoldDB" id="A1HQH8"/>
<dbReference type="SMART" id="SM00530">
    <property type="entry name" value="HTH_XRE"/>
    <property type="match status" value="1"/>
</dbReference>
<dbReference type="CDD" id="cd00093">
    <property type="entry name" value="HTH_XRE"/>
    <property type="match status" value="1"/>
</dbReference>
<comment type="caution">
    <text evidence="2">The sequence shown here is derived from an EMBL/GenBank/DDBJ whole genome shotgun (WGS) entry which is preliminary data.</text>
</comment>
<gene>
    <name evidence="2" type="ORF">TcarDRAFT_1211</name>
</gene>
<keyword evidence="3" id="KW-1185">Reference proteome</keyword>
<proteinExistence type="predicted"/>
<dbReference type="Pfam" id="PF01381">
    <property type="entry name" value="HTH_3"/>
    <property type="match status" value="1"/>
</dbReference>
<dbReference type="PROSITE" id="PS50943">
    <property type="entry name" value="HTH_CROC1"/>
    <property type="match status" value="1"/>
</dbReference>
<feature type="domain" description="HTH cro/C1-type" evidence="1">
    <location>
        <begin position="9"/>
        <end position="45"/>
    </location>
</feature>
<accession>A1HQH8</accession>
<protein>
    <submittedName>
        <fullName evidence="2">Transcriptional regulator, XRE family</fullName>
    </submittedName>
</protein>
<dbReference type="eggNOG" id="COG2944">
    <property type="taxonomic scope" value="Bacteria"/>
</dbReference>
<dbReference type="EMBL" id="AAWL01000007">
    <property type="protein sequence ID" value="EAX47805.1"/>
    <property type="molecule type" value="Genomic_DNA"/>
</dbReference>
<reference evidence="2 3" key="1">
    <citation type="submission" date="2007-01" db="EMBL/GenBank/DDBJ databases">
        <title>Annotation of the draft genome assembly of Thermosinus carboxydivorans Nor1.</title>
        <authorList>
            <consortium name="US DOE Joint Genome Institute (JGI-ORNL)"/>
            <person name="Larimer F."/>
            <person name="Land M."/>
            <person name="Hauser L."/>
        </authorList>
    </citation>
    <scope>NUCLEOTIDE SEQUENCE [LARGE SCALE GENOMIC DNA]</scope>
    <source>
        <strain evidence="2 3">Nor1</strain>
    </source>
</reference>
<name>A1HQH8_9FIRM</name>
<dbReference type="Proteomes" id="UP000005139">
    <property type="component" value="Unassembled WGS sequence"/>
</dbReference>
<evidence type="ECO:0000313" key="2">
    <source>
        <dbReference type="EMBL" id="EAX47805.1"/>
    </source>
</evidence>
<evidence type="ECO:0000259" key="1">
    <source>
        <dbReference type="PROSITE" id="PS50943"/>
    </source>
</evidence>
<organism evidence="2 3">
    <name type="scientific">Thermosinus carboxydivorans Nor1</name>
    <dbReference type="NCBI Taxonomy" id="401526"/>
    <lineage>
        <taxon>Bacteria</taxon>
        <taxon>Bacillati</taxon>
        <taxon>Bacillota</taxon>
        <taxon>Negativicutes</taxon>
        <taxon>Selenomonadales</taxon>
        <taxon>Sporomusaceae</taxon>
        <taxon>Thermosinus</taxon>
    </lineage>
</organism>
<sequence>MFMSFSDIVKAVRVYLGITQEQLARDLNISFSTINRWENGRTIPSRLAKMRFIEYCLQRNVDNAIIAELKDL</sequence>
<dbReference type="SUPFAM" id="SSF47413">
    <property type="entry name" value="lambda repressor-like DNA-binding domains"/>
    <property type="match status" value="1"/>
</dbReference>
<reference evidence="2 3" key="2">
    <citation type="submission" date="2007-01" db="EMBL/GenBank/DDBJ databases">
        <title>Sequencing of the draft genome and assembly of Thermosinus carboxydivorans Nor1.</title>
        <authorList>
            <consortium name="US DOE Joint Genome Institute (JGI-PGF)"/>
            <person name="Copeland A."/>
            <person name="Lucas S."/>
            <person name="Lapidus A."/>
            <person name="Barry K."/>
            <person name="Glavina del Rio T."/>
            <person name="Dalin E."/>
            <person name="Tice H."/>
            <person name="Bruce D."/>
            <person name="Pitluck S."/>
            <person name="Richardson P."/>
        </authorList>
    </citation>
    <scope>NUCLEOTIDE SEQUENCE [LARGE SCALE GENOMIC DNA]</scope>
    <source>
        <strain evidence="2 3">Nor1</strain>
    </source>
</reference>
<dbReference type="InterPro" id="IPR001387">
    <property type="entry name" value="Cro/C1-type_HTH"/>
</dbReference>
<dbReference type="Gene3D" id="1.10.260.40">
    <property type="entry name" value="lambda repressor-like DNA-binding domains"/>
    <property type="match status" value="1"/>
</dbReference>
<dbReference type="GO" id="GO:0003677">
    <property type="term" value="F:DNA binding"/>
    <property type="evidence" value="ECO:0007669"/>
    <property type="project" value="InterPro"/>
</dbReference>